<comment type="caution">
    <text evidence="3">The sequence shown here is derived from an EMBL/GenBank/DDBJ whole genome shotgun (WGS) entry which is preliminary data.</text>
</comment>
<proteinExistence type="predicted"/>
<feature type="repeat" description="TPR" evidence="1">
    <location>
        <begin position="150"/>
        <end position="183"/>
    </location>
</feature>
<dbReference type="AlphaFoldDB" id="A0AAP2DRT5"/>
<dbReference type="Pfam" id="PF00515">
    <property type="entry name" value="TPR_1"/>
    <property type="match status" value="1"/>
</dbReference>
<evidence type="ECO:0000256" key="2">
    <source>
        <dbReference type="SAM" id="MobiDB-lite"/>
    </source>
</evidence>
<evidence type="ECO:0000313" key="3">
    <source>
        <dbReference type="EMBL" id="MBT1701385.1"/>
    </source>
</evidence>
<dbReference type="GO" id="GO:0035269">
    <property type="term" value="P:protein O-linked glycosylation via mannose"/>
    <property type="evidence" value="ECO:0007669"/>
    <property type="project" value="TreeGrafter"/>
</dbReference>
<keyword evidence="4" id="KW-1185">Reference proteome</keyword>
<feature type="region of interest" description="Disordered" evidence="2">
    <location>
        <begin position="1"/>
        <end position="28"/>
    </location>
</feature>
<keyword evidence="1" id="KW-0802">TPR repeat</keyword>
<evidence type="ECO:0000313" key="4">
    <source>
        <dbReference type="Proteomes" id="UP001319200"/>
    </source>
</evidence>
<dbReference type="Proteomes" id="UP001319200">
    <property type="component" value="Unassembled WGS sequence"/>
</dbReference>
<dbReference type="GO" id="GO:0000030">
    <property type="term" value="F:mannosyltransferase activity"/>
    <property type="evidence" value="ECO:0007669"/>
    <property type="project" value="TreeGrafter"/>
</dbReference>
<organism evidence="3 4">
    <name type="scientific">Chryseosolibacter histidini</name>
    <dbReference type="NCBI Taxonomy" id="2782349"/>
    <lineage>
        <taxon>Bacteria</taxon>
        <taxon>Pseudomonadati</taxon>
        <taxon>Bacteroidota</taxon>
        <taxon>Cytophagia</taxon>
        <taxon>Cytophagales</taxon>
        <taxon>Chryseotaleaceae</taxon>
        <taxon>Chryseosolibacter</taxon>
    </lineage>
</organism>
<reference evidence="3 4" key="1">
    <citation type="submission" date="2021-05" db="EMBL/GenBank/DDBJ databases">
        <title>A Polyphasic approach of four new species of the genus Ohtaekwangia: Ohtaekwangia histidinii sp. nov., Ohtaekwangia cretensis sp. nov., Ohtaekwangia indiensis sp. nov., Ohtaekwangia reichenbachii sp. nov. from diverse environment.</title>
        <authorList>
            <person name="Octaviana S."/>
        </authorList>
    </citation>
    <scope>NUCLEOTIDE SEQUENCE [LARGE SCALE GENOMIC DNA]</scope>
    <source>
        <strain evidence="3 4">PWU4</strain>
    </source>
</reference>
<accession>A0AAP2DRT5</accession>
<dbReference type="SMART" id="SM00028">
    <property type="entry name" value="TPR"/>
    <property type="match status" value="3"/>
</dbReference>
<dbReference type="InterPro" id="IPR019734">
    <property type="entry name" value="TPR_rpt"/>
</dbReference>
<dbReference type="Gene3D" id="1.25.40.10">
    <property type="entry name" value="Tetratricopeptide repeat domain"/>
    <property type="match status" value="1"/>
</dbReference>
<dbReference type="PROSITE" id="PS50005">
    <property type="entry name" value="TPR"/>
    <property type="match status" value="3"/>
</dbReference>
<protein>
    <submittedName>
        <fullName evidence="3">Tetratricopeptide repeat protein</fullName>
    </submittedName>
</protein>
<feature type="repeat" description="TPR" evidence="1">
    <location>
        <begin position="82"/>
        <end position="115"/>
    </location>
</feature>
<feature type="repeat" description="TPR" evidence="1">
    <location>
        <begin position="116"/>
        <end position="149"/>
    </location>
</feature>
<dbReference type="InterPro" id="IPR011990">
    <property type="entry name" value="TPR-like_helical_dom_sf"/>
</dbReference>
<evidence type="ECO:0000256" key="1">
    <source>
        <dbReference type="PROSITE-ProRule" id="PRU00339"/>
    </source>
</evidence>
<gene>
    <name evidence="3" type="ORF">KK083_31115</name>
</gene>
<dbReference type="PANTHER" id="PTHR44216:SF3">
    <property type="entry name" value="PROTEIN O-MANNOSYL-TRANSFERASE TMTC2"/>
    <property type="match status" value="1"/>
</dbReference>
<dbReference type="SUPFAM" id="SSF48452">
    <property type="entry name" value="TPR-like"/>
    <property type="match status" value="1"/>
</dbReference>
<dbReference type="InterPro" id="IPR052384">
    <property type="entry name" value="TMTC_O-mannosyltransferase"/>
</dbReference>
<dbReference type="EMBL" id="JAHESF010000069">
    <property type="protein sequence ID" value="MBT1701385.1"/>
    <property type="molecule type" value="Genomic_DNA"/>
</dbReference>
<dbReference type="PANTHER" id="PTHR44216">
    <property type="entry name" value="PROTEIN O-MANNOSYL-TRANSFERASE TMTC2"/>
    <property type="match status" value="1"/>
</dbReference>
<sequence length="199" mass="22438">MAKIIQFSANPAPEKFGPQRARTKKGEEGVKPNQLNLFTGGKIVKLNHLSPFEEALLTDDHDDKRSARLLYQKAIEAGDSVADAYCNLGILESQEGNNSKAIDCFTMCLKHQPRHYEAHYNLANLFAEAGNYALAKLHYEISIEIEPSFSNCYYNLGLTLALNKQYKEAIEVLTKYRELTPTEDHKQTDDLIFKLSGLL</sequence>
<dbReference type="RefSeq" id="WP_254170067.1">
    <property type="nucleotide sequence ID" value="NZ_JAHESF010000069.1"/>
</dbReference>
<name>A0AAP2DRT5_9BACT</name>
<dbReference type="Pfam" id="PF13431">
    <property type="entry name" value="TPR_17"/>
    <property type="match status" value="1"/>
</dbReference>